<proteinExistence type="predicted"/>
<dbReference type="Proteomes" id="UP001172457">
    <property type="component" value="Chromosome 1"/>
</dbReference>
<feature type="compositionally biased region" description="Polar residues" evidence="1">
    <location>
        <begin position="1"/>
        <end position="16"/>
    </location>
</feature>
<gene>
    <name evidence="2" type="ORF">OSB04_003536</name>
</gene>
<name>A0AA38TV24_9ASTR</name>
<organism evidence="2 3">
    <name type="scientific">Centaurea solstitialis</name>
    <name type="common">yellow star-thistle</name>
    <dbReference type="NCBI Taxonomy" id="347529"/>
    <lineage>
        <taxon>Eukaryota</taxon>
        <taxon>Viridiplantae</taxon>
        <taxon>Streptophyta</taxon>
        <taxon>Embryophyta</taxon>
        <taxon>Tracheophyta</taxon>
        <taxon>Spermatophyta</taxon>
        <taxon>Magnoliopsida</taxon>
        <taxon>eudicotyledons</taxon>
        <taxon>Gunneridae</taxon>
        <taxon>Pentapetalae</taxon>
        <taxon>asterids</taxon>
        <taxon>campanulids</taxon>
        <taxon>Asterales</taxon>
        <taxon>Asteraceae</taxon>
        <taxon>Carduoideae</taxon>
        <taxon>Cardueae</taxon>
        <taxon>Centaureinae</taxon>
        <taxon>Centaurea</taxon>
    </lineage>
</organism>
<sequence length="118" mass="13825">MPLWSKTISKSMGRENQASDKKQGYKQAQSNHTLFFNTQRKHNKHRSFAEKYILDLHKEHGIRGYKPIATLVELRGTYKQSTKEETTAKRMYQQLVGKQIYLSQTRHDIVFVVSLVGR</sequence>
<evidence type="ECO:0000313" key="3">
    <source>
        <dbReference type="Proteomes" id="UP001172457"/>
    </source>
</evidence>
<evidence type="ECO:0000256" key="1">
    <source>
        <dbReference type="SAM" id="MobiDB-lite"/>
    </source>
</evidence>
<dbReference type="AlphaFoldDB" id="A0AA38TV24"/>
<dbReference type="EMBL" id="JARYMX010000001">
    <property type="protein sequence ID" value="KAJ9567570.1"/>
    <property type="molecule type" value="Genomic_DNA"/>
</dbReference>
<feature type="region of interest" description="Disordered" evidence="1">
    <location>
        <begin position="1"/>
        <end position="27"/>
    </location>
</feature>
<accession>A0AA38TV24</accession>
<keyword evidence="3" id="KW-1185">Reference proteome</keyword>
<protein>
    <submittedName>
        <fullName evidence="2">Uncharacterized protein</fullName>
    </submittedName>
</protein>
<reference evidence="2" key="1">
    <citation type="submission" date="2023-03" db="EMBL/GenBank/DDBJ databases">
        <title>Chromosome-scale reference genome and RAD-based genetic map of yellow starthistle (Centaurea solstitialis) reveal putative structural variation and QTLs associated with invader traits.</title>
        <authorList>
            <person name="Reatini B."/>
            <person name="Cang F.A."/>
            <person name="Jiang Q."/>
            <person name="Mckibben M.T.W."/>
            <person name="Barker M.S."/>
            <person name="Rieseberg L.H."/>
            <person name="Dlugosch K.M."/>
        </authorList>
    </citation>
    <scope>NUCLEOTIDE SEQUENCE</scope>
    <source>
        <strain evidence="2">CAN-66</strain>
        <tissue evidence="2">Leaf</tissue>
    </source>
</reference>
<comment type="caution">
    <text evidence="2">The sequence shown here is derived from an EMBL/GenBank/DDBJ whole genome shotgun (WGS) entry which is preliminary data.</text>
</comment>
<evidence type="ECO:0000313" key="2">
    <source>
        <dbReference type="EMBL" id="KAJ9567570.1"/>
    </source>
</evidence>